<evidence type="ECO:0000313" key="3">
    <source>
        <dbReference type="Proteomes" id="UP000431401"/>
    </source>
</evidence>
<name>A0A7K0DV55_9NOCA</name>
<dbReference type="AlphaFoldDB" id="A0A7K0DV55"/>
<dbReference type="InterPro" id="IPR046789">
    <property type="entry name" value="HTH_62"/>
</dbReference>
<keyword evidence="3" id="KW-1185">Reference proteome</keyword>
<dbReference type="RefSeq" id="WP_153344867.1">
    <property type="nucleotide sequence ID" value="NZ_WEGI01000009.1"/>
</dbReference>
<feature type="domain" description="Recombinase-like" evidence="1">
    <location>
        <begin position="2"/>
        <end position="71"/>
    </location>
</feature>
<dbReference type="EMBL" id="WEGI01000009">
    <property type="protein sequence ID" value="MQY28704.1"/>
    <property type="molecule type" value="Genomic_DNA"/>
</dbReference>
<protein>
    <recommendedName>
        <fullName evidence="1">Recombinase-like domain-containing protein</fullName>
    </recommendedName>
</protein>
<dbReference type="Proteomes" id="UP000431401">
    <property type="component" value="Unassembled WGS sequence"/>
</dbReference>
<sequence length="72" mass="7875">MNQYLVVHQSRSAEPTPYERKLAGAVEEVFALGDHTLDGLVAGLNARTVHAPDGRPWTVDTFTTEIARLGAR</sequence>
<accession>A0A7K0DV55</accession>
<evidence type="ECO:0000313" key="2">
    <source>
        <dbReference type="EMBL" id="MQY28704.1"/>
    </source>
</evidence>
<reference evidence="2 3" key="1">
    <citation type="submission" date="2019-10" db="EMBL/GenBank/DDBJ databases">
        <title>Nocardia macrotermitis sp. nov. and Nocardia aurantia sp. nov., isolated from the gut of fungus growing-termite Macrotermes natalensis.</title>
        <authorList>
            <person name="Benndorf R."/>
            <person name="Schwitalla J."/>
            <person name="Martin K."/>
            <person name="De Beer W."/>
            <person name="Kaster A.-K."/>
            <person name="Vollmers J."/>
            <person name="Poulsen M."/>
            <person name="Beemelmanns C."/>
        </authorList>
    </citation>
    <scope>NUCLEOTIDE SEQUENCE [LARGE SCALE GENOMIC DNA]</scope>
    <source>
        <strain evidence="2 3">RB56</strain>
    </source>
</reference>
<gene>
    <name evidence="2" type="ORF">NRB56_42880</name>
</gene>
<comment type="caution">
    <text evidence="2">The sequence shown here is derived from an EMBL/GenBank/DDBJ whole genome shotgun (WGS) entry which is preliminary data.</text>
</comment>
<proteinExistence type="predicted"/>
<dbReference type="Pfam" id="PF20552">
    <property type="entry name" value="HTH_62"/>
    <property type="match status" value="1"/>
</dbReference>
<organism evidence="2 3">
    <name type="scientific">Nocardia aurantia</name>
    <dbReference type="NCBI Taxonomy" id="2585199"/>
    <lineage>
        <taxon>Bacteria</taxon>
        <taxon>Bacillati</taxon>
        <taxon>Actinomycetota</taxon>
        <taxon>Actinomycetes</taxon>
        <taxon>Mycobacteriales</taxon>
        <taxon>Nocardiaceae</taxon>
        <taxon>Nocardia</taxon>
    </lineage>
</organism>
<evidence type="ECO:0000259" key="1">
    <source>
        <dbReference type="Pfam" id="PF20552"/>
    </source>
</evidence>
<dbReference type="OrthoDB" id="6909982at2"/>